<dbReference type="KEGG" id="vna:PN96_17550"/>
<evidence type="ECO:0000256" key="3">
    <source>
        <dbReference type="ARBA" id="ARBA00007970"/>
    </source>
</evidence>
<evidence type="ECO:0000256" key="2">
    <source>
        <dbReference type="ARBA" id="ARBA00005011"/>
    </source>
</evidence>
<keyword evidence="9 12" id="KW-0663">Pyridoxal phosphate</keyword>
<evidence type="ECO:0000256" key="12">
    <source>
        <dbReference type="RuleBase" id="RU003693"/>
    </source>
</evidence>
<keyword evidence="6" id="KW-0032">Aminotransferase</keyword>
<dbReference type="GO" id="GO:0030170">
    <property type="term" value="F:pyridoxal phosphate binding"/>
    <property type="evidence" value="ECO:0007669"/>
    <property type="project" value="InterPro"/>
</dbReference>
<protein>
    <recommendedName>
        <fullName evidence="5">histidinol-phosphate transaminase</fullName>
        <ecNumber evidence="5">2.6.1.9</ecNumber>
    </recommendedName>
</protein>
<comment type="subunit">
    <text evidence="4">Homodimer.</text>
</comment>
<dbReference type="GO" id="GO:0004400">
    <property type="term" value="F:histidinol-phosphate transaminase activity"/>
    <property type="evidence" value="ECO:0007669"/>
    <property type="project" value="UniProtKB-EC"/>
</dbReference>
<evidence type="ECO:0000256" key="4">
    <source>
        <dbReference type="ARBA" id="ARBA00011738"/>
    </source>
</evidence>
<evidence type="ECO:0000256" key="8">
    <source>
        <dbReference type="ARBA" id="ARBA00022679"/>
    </source>
</evidence>
<evidence type="ECO:0000256" key="5">
    <source>
        <dbReference type="ARBA" id="ARBA00012748"/>
    </source>
</evidence>
<evidence type="ECO:0000259" key="13">
    <source>
        <dbReference type="Pfam" id="PF00155"/>
    </source>
</evidence>
<keyword evidence="8" id="KW-0808">Transferase</keyword>
<dbReference type="GO" id="GO:0000105">
    <property type="term" value="P:L-histidine biosynthetic process"/>
    <property type="evidence" value="ECO:0007669"/>
    <property type="project" value="UniProtKB-KW"/>
</dbReference>
<dbReference type="InterPro" id="IPR015422">
    <property type="entry name" value="PyrdxlP-dep_Trfase_small"/>
</dbReference>
<evidence type="ECO:0000256" key="6">
    <source>
        <dbReference type="ARBA" id="ARBA00022576"/>
    </source>
</evidence>
<dbReference type="PANTHER" id="PTHR42885:SF2">
    <property type="entry name" value="HISTIDINOL-PHOSPHATE AMINOTRANSFERASE"/>
    <property type="match status" value="1"/>
</dbReference>
<dbReference type="Proteomes" id="UP000092741">
    <property type="component" value="Chromosome 2"/>
</dbReference>
<dbReference type="InterPro" id="IPR004839">
    <property type="entry name" value="Aminotransferase_I/II_large"/>
</dbReference>
<evidence type="ECO:0000256" key="11">
    <source>
        <dbReference type="ARBA" id="ARBA00047481"/>
    </source>
</evidence>
<dbReference type="GeneID" id="70914639"/>
<evidence type="ECO:0000256" key="9">
    <source>
        <dbReference type="ARBA" id="ARBA00022898"/>
    </source>
</evidence>
<organism evidence="14 15">
    <name type="scientific">Vibrio natriegens NBRC 15636 = ATCC 14048 = DSM 759</name>
    <dbReference type="NCBI Taxonomy" id="1219067"/>
    <lineage>
        <taxon>Bacteria</taxon>
        <taxon>Pseudomonadati</taxon>
        <taxon>Pseudomonadota</taxon>
        <taxon>Gammaproteobacteria</taxon>
        <taxon>Vibrionales</taxon>
        <taxon>Vibrionaceae</taxon>
        <taxon>Vibrio</taxon>
    </lineage>
</organism>
<dbReference type="NCBIfam" id="TIGR01141">
    <property type="entry name" value="hisC"/>
    <property type="match status" value="1"/>
</dbReference>
<dbReference type="CDD" id="cd00609">
    <property type="entry name" value="AAT_like"/>
    <property type="match status" value="1"/>
</dbReference>
<dbReference type="InterPro" id="IPR015424">
    <property type="entry name" value="PyrdxlP-dep_Trfase"/>
</dbReference>
<accession>A0AAN0Y865</accession>
<name>A0AAN0Y865_VIBNA</name>
<dbReference type="SUPFAM" id="SSF53383">
    <property type="entry name" value="PLP-dependent transferases"/>
    <property type="match status" value="1"/>
</dbReference>
<proteinExistence type="inferred from homology"/>
<dbReference type="PROSITE" id="PS00599">
    <property type="entry name" value="AA_TRANSFER_CLASS_2"/>
    <property type="match status" value="1"/>
</dbReference>
<sequence length="363" mass="40545">MMSLAEKLAPESIKKLIPYQSARRIGGAGRLWLNANELEEPLLYKEHQSPLHRYPDFLPHDIASAYQAYCSTSQPTLAVRGADEAIDLLIRTFCQPGKDSIAICSPTYAMYEFCAESLAIDVIDSPLLLPNFDLDVESVVQAAEKANLVFLCSPNNPTGQLLSSQKIVDVLEQTQQSAIVVVDEAYIEFELDQSVVELIDRYPNLVVIRTLSKAFGLAAVRCGFIIAQQSVMDFVYKLIPPYPMPDSSAEIVLQALSAEGLEKVAAHTHTLIESRQRFIARIEGLDWIETIYPSATNFVLIRTKPDMNLFEYLREQGIVTRNQTHEPSLQNCVRITIGSEKSMQEVAETICNYTNLVTPSIEI</sequence>
<evidence type="ECO:0000256" key="10">
    <source>
        <dbReference type="ARBA" id="ARBA00023102"/>
    </source>
</evidence>
<evidence type="ECO:0000313" key="14">
    <source>
        <dbReference type="EMBL" id="ANQ15689.1"/>
    </source>
</evidence>
<comment type="pathway">
    <text evidence="2">Amino-acid biosynthesis; L-histidine biosynthesis; L-histidine from 5-phospho-alpha-D-ribose 1-diphosphate: step 7/9.</text>
</comment>
<gene>
    <name evidence="14" type="ORF">BA890_21395</name>
</gene>
<dbReference type="InterPro" id="IPR005861">
    <property type="entry name" value="HisP_aminotrans"/>
</dbReference>
<dbReference type="InterPro" id="IPR015421">
    <property type="entry name" value="PyrdxlP-dep_Trfase_major"/>
</dbReference>
<reference evidence="14 15" key="1">
    <citation type="submission" date="2016-07" db="EMBL/GenBank/DDBJ databases">
        <title>Developing Vibrio natriegens as a novel, fast-growing host for biotechnology.</title>
        <authorList>
            <person name="Weinstock M.T."/>
            <person name="Hesek E.D."/>
            <person name="Wilson C.M."/>
            <person name="Gibson D.G."/>
        </authorList>
    </citation>
    <scope>NUCLEOTIDE SEQUENCE [LARGE SCALE GENOMIC DNA]</scope>
    <source>
        <strain evidence="14 15">ATCC 14048</strain>
    </source>
</reference>
<dbReference type="EC" id="2.6.1.9" evidence="5"/>
<dbReference type="AlphaFoldDB" id="A0AAN0Y865"/>
<keyword evidence="10" id="KW-0368">Histidine biosynthesis</keyword>
<comment type="similarity">
    <text evidence="3">Belongs to the class-II pyridoxal-phosphate-dependent aminotransferase family. Histidinol-phosphate aminotransferase subfamily.</text>
</comment>
<keyword evidence="7" id="KW-0028">Amino-acid biosynthesis</keyword>
<comment type="catalytic activity">
    <reaction evidence="11">
        <text>L-histidinol phosphate + 2-oxoglutarate = 3-(imidazol-4-yl)-2-oxopropyl phosphate + L-glutamate</text>
        <dbReference type="Rhea" id="RHEA:23744"/>
        <dbReference type="ChEBI" id="CHEBI:16810"/>
        <dbReference type="ChEBI" id="CHEBI:29985"/>
        <dbReference type="ChEBI" id="CHEBI:57766"/>
        <dbReference type="ChEBI" id="CHEBI:57980"/>
        <dbReference type="EC" id="2.6.1.9"/>
    </reaction>
</comment>
<dbReference type="InterPro" id="IPR001917">
    <property type="entry name" value="Aminotrans_II_pyridoxalP_BS"/>
</dbReference>
<dbReference type="Gene3D" id="3.40.640.10">
    <property type="entry name" value="Type I PLP-dependent aspartate aminotransferase-like (Major domain)"/>
    <property type="match status" value="1"/>
</dbReference>
<comment type="cofactor">
    <cofactor evidence="1 12">
        <name>pyridoxal 5'-phosphate</name>
        <dbReference type="ChEBI" id="CHEBI:597326"/>
    </cofactor>
</comment>
<dbReference type="RefSeq" id="WP_024373008.1">
    <property type="nucleotide sequence ID" value="NZ_ATFJ01000017.1"/>
</dbReference>
<evidence type="ECO:0000256" key="7">
    <source>
        <dbReference type="ARBA" id="ARBA00022605"/>
    </source>
</evidence>
<evidence type="ECO:0000256" key="1">
    <source>
        <dbReference type="ARBA" id="ARBA00001933"/>
    </source>
</evidence>
<keyword evidence="15" id="KW-1185">Reference proteome</keyword>
<evidence type="ECO:0000313" key="15">
    <source>
        <dbReference type="Proteomes" id="UP000092741"/>
    </source>
</evidence>
<feature type="domain" description="Aminotransferase class I/classII large" evidence="13">
    <location>
        <begin position="46"/>
        <end position="350"/>
    </location>
</feature>
<dbReference type="EMBL" id="CP016346">
    <property type="protein sequence ID" value="ANQ15689.1"/>
    <property type="molecule type" value="Genomic_DNA"/>
</dbReference>
<dbReference type="Gene3D" id="3.90.1150.10">
    <property type="entry name" value="Aspartate Aminotransferase, domain 1"/>
    <property type="match status" value="1"/>
</dbReference>
<dbReference type="Pfam" id="PF00155">
    <property type="entry name" value="Aminotran_1_2"/>
    <property type="match status" value="1"/>
</dbReference>
<dbReference type="PANTHER" id="PTHR42885">
    <property type="entry name" value="HISTIDINOL-PHOSPHATE AMINOTRANSFERASE-RELATED"/>
    <property type="match status" value="1"/>
</dbReference>